<reference evidence="4 5" key="1">
    <citation type="submission" date="2017-09" db="EMBL/GenBank/DDBJ databases">
        <authorList>
            <person name="Ehlers B."/>
            <person name="Leendertz F.H."/>
        </authorList>
    </citation>
    <scope>NUCLEOTIDE SEQUENCE [LARGE SCALE GENOMIC DNA]</scope>
    <source>
        <strain evidence="4 5">USBA 140</strain>
    </source>
</reference>
<proteinExistence type="predicted"/>
<dbReference type="EMBL" id="OCNJ01000017">
    <property type="protein sequence ID" value="SOE01228.1"/>
    <property type="molecule type" value="Genomic_DNA"/>
</dbReference>
<keyword evidence="5" id="KW-1185">Reference proteome</keyword>
<dbReference type="InterPro" id="IPR009057">
    <property type="entry name" value="Homeodomain-like_sf"/>
</dbReference>
<dbReference type="InterPro" id="IPR001647">
    <property type="entry name" value="HTH_TetR"/>
</dbReference>
<name>A0A286H0A6_9PROT</name>
<evidence type="ECO:0000256" key="1">
    <source>
        <dbReference type="ARBA" id="ARBA00023125"/>
    </source>
</evidence>
<dbReference type="AlphaFoldDB" id="A0A286H0A6"/>
<dbReference type="PROSITE" id="PS50977">
    <property type="entry name" value="HTH_TETR_2"/>
    <property type="match status" value="1"/>
</dbReference>
<dbReference type="PANTHER" id="PTHR30055:SF223">
    <property type="entry name" value="HTH-TYPE TRANSCRIPTIONAL REGULATOR UIDR"/>
    <property type="match status" value="1"/>
</dbReference>
<organism evidence="4 5">
    <name type="scientific">Caenispirillum bisanense</name>
    <dbReference type="NCBI Taxonomy" id="414052"/>
    <lineage>
        <taxon>Bacteria</taxon>
        <taxon>Pseudomonadati</taxon>
        <taxon>Pseudomonadota</taxon>
        <taxon>Alphaproteobacteria</taxon>
        <taxon>Rhodospirillales</taxon>
        <taxon>Novispirillaceae</taxon>
        <taxon>Caenispirillum</taxon>
    </lineage>
</organism>
<dbReference type="PANTHER" id="PTHR30055">
    <property type="entry name" value="HTH-TYPE TRANSCRIPTIONAL REGULATOR RUTR"/>
    <property type="match status" value="1"/>
</dbReference>
<sequence>MVSKRLSRDDRRAQLLAVALDVVRDEGVDALTLARVAERAGVSKPIAYDHFVTRTGLLAAIYLDYDQRQTTALETALARGGTTLDRVADILANACVECALDAGPEVLAVTAALEGSAEMEAMLQSCRANLMTVFGRALEPFGLRPGAAFTAAFTAVLASLEALSRAVCAGSISRDTATATLKTIILAVAAAPPPDA</sequence>
<feature type="domain" description="HTH tetR-type" evidence="3">
    <location>
        <begin position="9"/>
        <end position="69"/>
    </location>
</feature>
<evidence type="ECO:0000313" key="4">
    <source>
        <dbReference type="EMBL" id="SOE01228.1"/>
    </source>
</evidence>
<protein>
    <submittedName>
        <fullName evidence="4">Transcriptional regulator, TetR family</fullName>
    </submittedName>
</protein>
<accession>A0A286H0A6</accession>
<dbReference type="SUPFAM" id="SSF46689">
    <property type="entry name" value="Homeodomain-like"/>
    <property type="match status" value="1"/>
</dbReference>
<dbReference type="Proteomes" id="UP000219621">
    <property type="component" value="Unassembled WGS sequence"/>
</dbReference>
<evidence type="ECO:0000313" key="5">
    <source>
        <dbReference type="Proteomes" id="UP000219621"/>
    </source>
</evidence>
<dbReference type="InterPro" id="IPR050109">
    <property type="entry name" value="HTH-type_TetR-like_transc_reg"/>
</dbReference>
<dbReference type="GO" id="GO:0000976">
    <property type="term" value="F:transcription cis-regulatory region binding"/>
    <property type="evidence" value="ECO:0007669"/>
    <property type="project" value="TreeGrafter"/>
</dbReference>
<dbReference type="GO" id="GO:0003700">
    <property type="term" value="F:DNA-binding transcription factor activity"/>
    <property type="evidence" value="ECO:0007669"/>
    <property type="project" value="TreeGrafter"/>
</dbReference>
<keyword evidence="1 2" id="KW-0238">DNA-binding</keyword>
<dbReference type="Gene3D" id="1.10.357.10">
    <property type="entry name" value="Tetracycline Repressor, domain 2"/>
    <property type="match status" value="1"/>
</dbReference>
<feature type="DNA-binding region" description="H-T-H motif" evidence="2">
    <location>
        <begin position="32"/>
        <end position="51"/>
    </location>
</feature>
<evidence type="ECO:0000259" key="3">
    <source>
        <dbReference type="PROSITE" id="PS50977"/>
    </source>
</evidence>
<dbReference type="PRINTS" id="PR00455">
    <property type="entry name" value="HTHTETR"/>
</dbReference>
<gene>
    <name evidence="4" type="ORF">SAMN05421508_11711</name>
</gene>
<dbReference type="RefSeq" id="WP_176525315.1">
    <property type="nucleotide sequence ID" value="NZ_OCNJ01000017.1"/>
</dbReference>
<evidence type="ECO:0000256" key="2">
    <source>
        <dbReference type="PROSITE-ProRule" id="PRU00335"/>
    </source>
</evidence>
<dbReference type="Pfam" id="PF00440">
    <property type="entry name" value="TetR_N"/>
    <property type="match status" value="1"/>
</dbReference>